<proteinExistence type="inferred from homology"/>
<dbReference type="GO" id="GO:0016491">
    <property type="term" value="F:oxidoreductase activity"/>
    <property type="evidence" value="ECO:0007669"/>
    <property type="project" value="InterPro"/>
</dbReference>
<evidence type="ECO:0000256" key="3">
    <source>
        <dbReference type="ARBA" id="ARBA00022475"/>
    </source>
</evidence>
<evidence type="ECO:0000313" key="14">
    <source>
        <dbReference type="Proteomes" id="UP000001660"/>
    </source>
</evidence>
<keyword evidence="3 11" id="KW-1003">Cell membrane</keyword>
<evidence type="ECO:0000256" key="10">
    <source>
        <dbReference type="ARBA" id="ARBA00023136"/>
    </source>
</evidence>
<evidence type="ECO:0000256" key="6">
    <source>
        <dbReference type="ARBA" id="ARBA00022741"/>
    </source>
</evidence>
<dbReference type="CDD" id="cd02094">
    <property type="entry name" value="P-type_ATPase_Cu-like"/>
    <property type="match status" value="1"/>
</dbReference>
<dbReference type="InterPro" id="IPR036412">
    <property type="entry name" value="HAD-like_sf"/>
</dbReference>
<evidence type="ECO:0000256" key="8">
    <source>
        <dbReference type="ARBA" id="ARBA00022967"/>
    </source>
</evidence>
<evidence type="ECO:0000256" key="9">
    <source>
        <dbReference type="ARBA" id="ARBA00022989"/>
    </source>
</evidence>
<feature type="domain" description="TRASH" evidence="12">
    <location>
        <begin position="156"/>
        <end position="194"/>
    </location>
</feature>
<dbReference type="Pfam" id="PF00122">
    <property type="entry name" value="E1-E2_ATPase"/>
    <property type="match status" value="1"/>
</dbReference>
<dbReference type="GO" id="GO:0055070">
    <property type="term" value="P:copper ion homeostasis"/>
    <property type="evidence" value="ECO:0007669"/>
    <property type="project" value="TreeGrafter"/>
</dbReference>
<dbReference type="HOGENOM" id="CLU_001771_11_3_0"/>
<dbReference type="SFLD" id="SFLDF00027">
    <property type="entry name" value="p-type_atpase"/>
    <property type="match status" value="1"/>
</dbReference>
<dbReference type="GO" id="GO:0005507">
    <property type="term" value="F:copper ion binding"/>
    <property type="evidence" value="ECO:0007669"/>
    <property type="project" value="TreeGrafter"/>
</dbReference>
<protein>
    <submittedName>
        <fullName evidence="13">Copper-exporting ATPase</fullName>
        <ecNumber evidence="13">3.6.3.4</ecNumber>
    </submittedName>
</protein>
<dbReference type="FunFam" id="2.70.150.10:FF:000020">
    <property type="entry name" value="Copper-exporting P-type ATPase A"/>
    <property type="match status" value="1"/>
</dbReference>
<dbReference type="SUPFAM" id="SSF81653">
    <property type="entry name" value="Calcium ATPase, transduction domain A"/>
    <property type="match status" value="1"/>
</dbReference>
<keyword evidence="4 11" id="KW-0812">Transmembrane</keyword>
<feature type="transmembrane region" description="Helical" evidence="11">
    <location>
        <begin position="558"/>
        <end position="580"/>
    </location>
</feature>
<dbReference type="KEGG" id="nde:NIDE0678"/>
<dbReference type="InterPro" id="IPR007029">
    <property type="entry name" value="YHS_dom"/>
</dbReference>
<keyword evidence="9 11" id="KW-1133">Transmembrane helix</keyword>
<dbReference type="Proteomes" id="UP000001660">
    <property type="component" value="Chromosome"/>
</dbReference>
<dbReference type="Gene3D" id="3.40.1110.10">
    <property type="entry name" value="Calcium-transporting ATPase, cytoplasmic domain N"/>
    <property type="match status" value="1"/>
</dbReference>
<organism evidence="13 14">
    <name type="scientific">Nitrospira defluvii</name>
    <dbReference type="NCBI Taxonomy" id="330214"/>
    <lineage>
        <taxon>Bacteria</taxon>
        <taxon>Pseudomonadati</taxon>
        <taxon>Nitrospirota</taxon>
        <taxon>Nitrospiria</taxon>
        <taxon>Nitrospirales</taxon>
        <taxon>Nitrospiraceae</taxon>
        <taxon>Nitrospira</taxon>
    </lineage>
</organism>
<dbReference type="InterPro" id="IPR023299">
    <property type="entry name" value="ATPase_P-typ_cyto_dom_N"/>
</dbReference>
<dbReference type="Pfam" id="PF00702">
    <property type="entry name" value="Hydrolase"/>
    <property type="match status" value="1"/>
</dbReference>
<dbReference type="EC" id="3.6.3.4" evidence="13"/>
<dbReference type="SUPFAM" id="SSF81665">
    <property type="entry name" value="Calcium ATPase, transmembrane domain M"/>
    <property type="match status" value="1"/>
</dbReference>
<dbReference type="SMART" id="SM00746">
    <property type="entry name" value="TRASH"/>
    <property type="match status" value="3"/>
</dbReference>
<dbReference type="GO" id="GO:0005886">
    <property type="term" value="C:plasma membrane"/>
    <property type="evidence" value="ECO:0007669"/>
    <property type="project" value="UniProtKB-SubCell"/>
</dbReference>
<feature type="transmembrane region" description="Helical" evidence="11">
    <location>
        <begin position="365"/>
        <end position="392"/>
    </location>
</feature>
<dbReference type="InterPro" id="IPR018303">
    <property type="entry name" value="ATPase_P-typ_P_site"/>
</dbReference>
<dbReference type="PROSITE" id="PS00154">
    <property type="entry name" value="ATPASE_E1_E2"/>
    <property type="match status" value="1"/>
</dbReference>
<dbReference type="Gene3D" id="2.70.150.10">
    <property type="entry name" value="Calcium-transporting ATPase, cytoplasmic transduction domain A"/>
    <property type="match status" value="1"/>
</dbReference>
<dbReference type="InterPro" id="IPR001757">
    <property type="entry name" value="P_typ_ATPase"/>
</dbReference>
<dbReference type="NCBIfam" id="TIGR01525">
    <property type="entry name" value="ATPase-IB_hvy"/>
    <property type="match status" value="1"/>
</dbReference>
<feature type="transmembrane region" description="Helical" evidence="11">
    <location>
        <begin position="906"/>
        <end position="925"/>
    </location>
</feature>
<dbReference type="STRING" id="330214.NIDE0678"/>
<dbReference type="GO" id="GO:0060003">
    <property type="term" value="P:copper ion export"/>
    <property type="evidence" value="ECO:0007669"/>
    <property type="project" value="UniProtKB-ARBA"/>
</dbReference>
<keyword evidence="13" id="KW-0378">Hydrolase</keyword>
<gene>
    <name evidence="13" type="primary">copA</name>
    <name evidence="13" type="ORF">NIDE0678</name>
</gene>
<feature type="transmembrane region" description="Helical" evidence="11">
    <location>
        <begin position="404"/>
        <end position="423"/>
    </location>
</feature>
<dbReference type="SFLD" id="SFLDG00002">
    <property type="entry name" value="C1.7:_P-type_atpase_like"/>
    <property type="match status" value="1"/>
</dbReference>
<dbReference type="GO" id="GO:0005524">
    <property type="term" value="F:ATP binding"/>
    <property type="evidence" value="ECO:0007669"/>
    <property type="project" value="UniProtKB-UniRule"/>
</dbReference>
<dbReference type="InterPro" id="IPR023298">
    <property type="entry name" value="ATPase_P-typ_TM_dom_sf"/>
</dbReference>
<evidence type="ECO:0000256" key="11">
    <source>
        <dbReference type="RuleBase" id="RU362081"/>
    </source>
</evidence>
<dbReference type="InterPro" id="IPR045800">
    <property type="entry name" value="HMBD"/>
</dbReference>
<dbReference type="GO" id="GO:0043682">
    <property type="term" value="F:P-type divalent copper transporter activity"/>
    <property type="evidence" value="ECO:0007669"/>
    <property type="project" value="TreeGrafter"/>
</dbReference>
<dbReference type="InterPro" id="IPR012348">
    <property type="entry name" value="RNR-like"/>
</dbReference>
<sequence>MATDPICGMTVEPATAAGHVEHGRLTYYFCSTHCLDRFRAAPDQYVKTASVATAAGRRSLPMMQTMPDQQPVAGGERDPVCGMTVQPATAAGSHAHAGKTYYFCCQGCLEKFRADPVRYLSPVPAAQTTAPRQFGGKSLPMLGSTTPDKAVTGVIDPVCGMTVDPATAAGSFDYQGTTYSFCCQGCLTKFRADPQRYLAPASAQATASAAPPPPGTKYVCPMCPEVLEEKPVPCPKCGMALEPDSIQPLPTKTEYVCPMHPEVVKAEQGACPICGMALEPRTVTVEEELNPELLDMARRFWVGLGPAAVVFVLAMSHMLPGHPVQHVLSDTQSAWAQFLLSTPVVLWAGWPFFQRGWASIVHRSPNMFTLIAIGTGTAYLYSVFATLFPALIPQSFHMESGSVPVYFEAAAVITVLVLLGQVLELRARSRTTGAIRALLGLAPKTARLLRGDGHEEDVSLDQVQVGDRLRVRPGERVPVDGVILEGTTAIDESMITGESLPVEKTTGERVTGGTINGSGGLVMRADRVGADTLLAHIVQMVAEAQRSRAPIQRTADVVAGYFVPIVVSVAIVTGLVWALIGPEPRLAHALLNAVAVLIIACPCALGLATPMSIMVGTGRGAAAGVLFKKAEALETIEKVDTLVFDKTGTLTEGKPKLRVVSAIAPWSETDLLRLAASVERGSEHPLAGAIVSGAEARGITLEAVSGFTSKTGKGVVATVGTRRVAVGTLDLLRDLCLDDLPALAALEANAELMRQTGQTVMFVAVDGRAAGLLGVADPIKSSTHEALRLLRQEGIRLVMVTGDHAVTAQAVAKALGLDDVRAGVKPDEKSRIVQELQQQGQVVAMAGDGVNDAPALAQADVGIAMGTGTDVAMENAGVTLVKGDLRGLVRARRLSKATMRNIRQNLFFAFVYNMIGVPVAAGLLYPFFGLLLSPMVASAAMTFSSLSVISNALRLRHADL</sequence>
<dbReference type="PANTHER" id="PTHR43520">
    <property type="entry name" value="ATP7, ISOFORM B"/>
    <property type="match status" value="1"/>
</dbReference>
<evidence type="ECO:0000259" key="12">
    <source>
        <dbReference type="SMART" id="SM00746"/>
    </source>
</evidence>
<dbReference type="eggNOG" id="COG2217">
    <property type="taxonomic scope" value="Bacteria"/>
</dbReference>
<feature type="transmembrane region" description="Helical" evidence="11">
    <location>
        <begin position="586"/>
        <end position="609"/>
    </location>
</feature>
<dbReference type="NCBIfam" id="TIGR01511">
    <property type="entry name" value="ATPase-IB1_Cu"/>
    <property type="match status" value="1"/>
</dbReference>
<dbReference type="InterPro" id="IPR011017">
    <property type="entry name" value="TRASH_dom"/>
</dbReference>
<dbReference type="GO" id="GO:0016887">
    <property type="term" value="F:ATP hydrolysis activity"/>
    <property type="evidence" value="ECO:0007669"/>
    <property type="project" value="InterPro"/>
</dbReference>
<feature type="domain" description="TRASH" evidence="12">
    <location>
        <begin position="78"/>
        <end position="116"/>
    </location>
</feature>
<reference evidence="13 14" key="1">
    <citation type="journal article" date="2010" name="Proc. Natl. Acad. Sci. U.S.A.">
        <title>A Nitrospira metagenome illuminates the physiology and evolution of globally important nitrite-oxidizing bacteria.</title>
        <authorList>
            <person name="Lucker S."/>
            <person name="Wagner M."/>
            <person name="Maixner F."/>
            <person name="Pelletier E."/>
            <person name="Koch H."/>
            <person name="Vacherie B."/>
            <person name="Rattei T."/>
            <person name="Sinninghe Damste J."/>
            <person name="Spieck E."/>
            <person name="Le Paslier D."/>
            <person name="Daims H."/>
        </authorList>
    </citation>
    <scope>NUCLEOTIDE SEQUENCE [LARGE SCALE GENOMIC DNA]</scope>
</reference>
<dbReference type="InterPro" id="IPR008250">
    <property type="entry name" value="ATPase_P-typ_transduc_dom_A_sf"/>
</dbReference>
<dbReference type="Pfam" id="PF04945">
    <property type="entry name" value="YHS"/>
    <property type="match status" value="3"/>
</dbReference>
<dbReference type="InterPro" id="IPR023214">
    <property type="entry name" value="HAD_sf"/>
</dbReference>
<feature type="domain" description="TRASH" evidence="12">
    <location>
        <begin position="4"/>
        <end position="42"/>
    </location>
</feature>
<evidence type="ECO:0000256" key="4">
    <source>
        <dbReference type="ARBA" id="ARBA00022692"/>
    </source>
</evidence>
<dbReference type="InterPro" id="IPR027256">
    <property type="entry name" value="P-typ_ATPase_IB"/>
</dbReference>
<dbReference type="NCBIfam" id="TIGR01494">
    <property type="entry name" value="ATPase_P-type"/>
    <property type="match status" value="1"/>
</dbReference>
<feature type="transmembrane region" description="Helical" evidence="11">
    <location>
        <begin position="300"/>
        <end position="319"/>
    </location>
</feature>
<accession>D8PB39</accession>
<dbReference type="InterPro" id="IPR044492">
    <property type="entry name" value="P_typ_ATPase_HD_dom"/>
</dbReference>
<evidence type="ECO:0000313" key="13">
    <source>
        <dbReference type="EMBL" id="CBK40448.1"/>
    </source>
</evidence>
<dbReference type="EMBL" id="FP929003">
    <property type="protein sequence ID" value="CBK40448.1"/>
    <property type="molecule type" value="Genomic_DNA"/>
</dbReference>
<dbReference type="PRINTS" id="PR00119">
    <property type="entry name" value="CATATPASE"/>
</dbReference>
<keyword evidence="14" id="KW-1185">Reference proteome</keyword>
<feature type="transmembrane region" description="Helical" evidence="11">
    <location>
        <begin position="334"/>
        <end position="353"/>
    </location>
</feature>
<dbReference type="SUPFAM" id="SSF56784">
    <property type="entry name" value="HAD-like"/>
    <property type="match status" value="1"/>
</dbReference>
<dbReference type="AlphaFoldDB" id="D8PB39"/>
<dbReference type="PRINTS" id="PR00943">
    <property type="entry name" value="CUATPASE"/>
</dbReference>
<evidence type="ECO:0000256" key="1">
    <source>
        <dbReference type="ARBA" id="ARBA00004651"/>
    </source>
</evidence>
<comment type="subcellular location">
    <subcellularLocation>
        <location evidence="1">Cell membrane</location>
        <topology evidence="1">Multi-pass membrane protein</topology>
    </subcellularLocation>
</comment>
<evidence type="ECO:0000256" key="7">
    <source>
        <dbReference type="ARBA" id="ARBA00022840"/>
    </source>
</evidence>
<keyword evidence="6 11" id="KW-0547">Nucleotide-binding</keyword>
<dbReference type="OrthoDB" id="9807843at2"/>
<evidence type="ECO:0000256" key="5">
    <source>
        <dbReference type="ARBA" id="ARBA00022723"/>
    </source>
</evidence>
<dbReference type="InterPro" id="IPR009078">
    <property type="entry name" value="Ferritin-like_SF"/>
</dbReference>
<keyword evidence="7 11" id="KW-0067">ATP-binding</keyword>
<comment type="similarity">
    <text evidence="2 11">Belongs to the cation transport ATPase (P-type) (TC 3.A.3) family. Type IB subfamily.</text>
</comment>
<dbReference type="SUPFAM" id="SSF47240">
    <property type="entry name" value="Ferritin-like"/>
    <property type="match status" value="3"/>
</dbReference>
<keyword evidence="5 11" id="KW-0479">Metal-binding</keyword>
<dbReference type="Pfam" id="PF19335">
    <property type="entry name" value="HMBD"/>
    <property type="match status" value="2"/>
</dbReference>
<feature type="transmembrane region" description="Helical" evidence="11">
    <location>
        <begin position="931"/>
        <end position="953"/>
    </location>
</feature>
<evidence type="ECO:0000256" key="2">
    <source>
        <dbReference type="ARBA" id="ARBA00006024"/>
    </source>
</evidence>
<dbReference type="PANTHER" id="PTHR43520:SF8">
    <property type="entry name" value="P-TYPE CU(+) TRANSPORTER"/>
    <property type="match status" value="1"/>
</dbReference>
<dbReference type="SFLD" id="SFLDS00003">
    <property type="entry name" value="Haloacid_Dehalogenase"/>
    <property type="match status" value="1"/>
</dbReference>
<name>D8PB39_9BACT</name>
<keyword evidence="8" id="KW-1278">Translocase</keyword>
<dbReference type="Gene3D" id="1.10.620.20">
    <property type="entry name" value="Ribonucleotide Reductase, subunit A"/>
    <property type="match status" value="3"/>
</dbReference>
<dbReference type="InterPro" id="IPR059000">
    <property type="entry name" value="ATPase_P-type_domA"/>
</dbReference>
<dbReference type="Gene3D" id="3.40.50.1000">
    <property type="entry name" value="HAD superfamily/HAD-like"/>
    <property type="match status" value="1"/>
</dbReference>
<keyword evidence="10 11" id="KW-0472">Membrane</keyword>